<sequence length="100" mass="11200">MELFTETPVITVRIYACRFRRFTRLLRHQCSLTCPADNSGNQLCNSEKTRSNLVIINKELKLRCDNSGSRIDLRSDAAAAVATTADHKSSLTQLCLAAQR</sequence>
<reference evidence="1 2" key="1">
    <citation type="journal article" date="2012" name="BMC Genomics">
        <title>Genomic basis of broad host range and environmental adaptability of Rhizobium tropici CIAT 899 and Rhizobium sp. PRF 81 which are used in inoculants for common bean (Phaseolus vulgaris L.).</title>
        <authorList>
            <person name="Ormeno-Orrillo E."/>
            <person name="Menna P."/>
            <person name="Almeida L.G."/>
            <person name="Ollero F.J."/>
            <person name="Nicolas M.F."/>
            <person name="Pains Rodrigues E."/>
            <person name="Shigueyoshi Nakatani A."/>
            <person name="Silva Batista J.S."/>
            <person name="Oliveira Chueire L.M."/>
            <person name="Souza R.C."/>
            <person name="Ribeiro Vasconcelos A.T."/>
            <person name="Megias M."/>
            <person name="Hungria M."/>
            <person name="Martinez-Romero E."/>
        </authorList>
    </citation>
    <scope>NUCLEOTIDE SEQUENCE [LARGE SCALE GENOMIC DNA]</scope>
    <source>
        <strain evidence="1 2">PRF 81</strain>
    </source>
</reference>
<dbReference type="PATRIC" id="fig|363754.4.peg.4930"/>
<name>N6UY28_9HYPH</name>
<proteinExistence type="predicted"/>
<dbReference type="Proteomes" id="UP000012429">
    <property type="component" value="Unassembled WGS sequence"/>
</dbReference>
<dbReference type="AlphaFoldDB" id="N6UY28"/>
<keyword evidence="2" id="KW-1185">Reference proteome</keyword>
<accession>N6UY28</accession>
<comment type="caution">
    <text evidence="1">The sequence shown here is derived from an EMBL/GenBank/DDBJ whole genome shotgun (WGS) entry which is preliminary data.</text>
</comment>
<organism evidence="1 2">
    <name type="scientific">Rhizobium freirei PRF 81</name>
    <dbReference type="NCBI Taxonomy" id="363754"/>
    <lineage>
        <taxon>Bacteria</taxon>
        <taxon>Pseudomonadati</taxon>
        <taxon>Pseudomonadota</taxon>
        <taxon>Alphaproteobacteria</taxon>
        <taxon>Hyphomicrobiales</taxon>
        <taxon>Rhizobiaceae</taxon>
        <taxon>Rhizobium/Agrobacterium group</taxon>
        <taxon>Rhizobium</taxon>
    </lineage>
</organism>
<dbReference type="STRING" id="363754.RHSP_82739"/>
<evidence type="ECO:0000313" key="2">
    <source>
        <dbReference type="Proteomes" id="UP000012429"/>
    </source>
</evidence>
<protein>
    <submittedName>
        <fullName evidence="1">Uncharacterized protein</fullName>
    </submittedName>
</protein>
<evidence type="ECO:0000313" key="1">
    <source>
        <dbReference type="EMBL" id="ENN85666.1"/>
    </source>
</evidence>
<gene>
    <name evidence="1" type="ORF">RHSP_82739</name>
</gene>
<dbReference type="EMBL" id="AQHN01000083">
    <property type="protein sequence ID" value="ENN85666.1"/>
    <property type="molecule type" value="Genomic_DNA"/>
</dbReference>